<dbReference type="AlphaFoldDB" id="A0A495DLG9"/>
<feature type="transmembrane region" description="Helical" evidence="1">
    <location>
        <begin position="12"/>
        <end position="34"/>
    </location>
</feature>
<feature type="transmembrane region" description="Helical" evidence="1">
    <location>
        <begin position="40"/>
        <end position="58"/>
    </location>
</feature>
<reference evidence="2 3" key="1">
    <citation type="submission" date="2018-10" db="EMBL/GenBank/DDBJ databases">
        <title>Genomic Encyclopedia of Type Strains, Phase IV (KMG-IV): sequencing the most valuable type-strain genomes for metagenomic binning, comparative biology and taxonomic classification.</title>
        <authorList>
            <person name="Goeker M."/>
        </authorList>
    </citation>
    <scope>NUCLEOTIDE SEQUENCE [LARGE SCALE GENOMIC DNA]</scope>
    <source>
        <strain evidence="2 3">DSM 4734</strain>
    </source>
</reference>
<feature type="transmembrane region" description="Helical" evidence="1">
    <location>
        <begin position="70"/>
        <end position="95"/>
    </location>
</feature>
<dbReference type="OrthoDB" id="7629400at2"/>
<dbReference type="RefSeq" id="WP_121210334.1">
    <property type="nucleotide sequence ID" value="NZ_RBIM01000002.1"/>
</dbReference>
<organism evidence="2 3">
    <name type="scientific">Maricaulis maris</name>
    <dbReference type="NCBI Taxonomy" id="74318"/>
    <lineage>
        <taxon>Bacteria</taxon>
        <taxon>Pseudomonadati</taxon>
        <taxon>Pseudomonadota</taxon>
        <taxon>Alphaproteobacteria</taxon>
        <taxon>Maricaulales</taxon>
        <taxon>Maricaulaceae</taxon>
        <taxon>Maricaulis</taxon>
    </lineage>
</organism>
<proteinExistence type="predicted"/>
<evidence type="ECO:0000313" key="2">
    <source>
        <dbReference type="EMBL" id="RKR03147.1"/>
    </source>
</evidence>
<evidence type="ECO:0000313" key="3">
    <source>
        <dbReference type="Proteomes" id="UP000273675"/>
    </source>
</evidence>
<protein>
    <submittedName>
        <fullName evidence="2">Uncharacterized protein</fullName>
    </submittedName>
</protein>
<keyword evidence="1" id="KW-1133">Transmembrane helix</keyword>
<sequence>MNPLALLLPNHRASVSAFILGIAILAALDAIRLAFGTAPVPGIIPMAVIWFCCFSLFANRRRHAGRSIGLAILPIVLSIVAKGIGTLIGVGIASFQAMITFAEEQGVDTSDTVAFNEAVSDPGFQEAFSTWIESDTQRAMEMFSQTAWPSYVGFWGVLAVFVLWFATMQRNSASTNQG</sequence>
<accession>A0A495DLG9</accession>
<dbReference type="EMBL" id="RBIM01000002">
    <property type="protein sequence ID" value="RKR03147.1"/>
    <property type="molecule type" value="Genomic_DNA"/>
</dbReference>
<keyword evidence="1" id="KW-0812">Transmembrane</keyword>
<dbReference type="Proteomes" id="UP000273675">
    <property type="component" value="Unassembled WGS sequence"/>
</dbReference>
<name>A0A495DLG9_9PROT</name>
<feature type="transmembrane region" description="Helical" evidence="1">
    <location>
        <begin position="148"/>
        <end position="166"/>
    </location>
</feature>
<gene>
    <name evidence="2" type="ORF">C7435_1096</name>
</gene>
<comment type="caution">
    <text evidence="2">The sequence shown here is derived from an EMBL/GenBank/DDBJ whole genome shotgun (WGS) entry which is preliminary data.</text>
</comment>
<evidence type="ECO:0000256" key="1">
    <source>
        <dbReference type="SAM" id="Phobius"/>
    </source>
</evidence>
<keyword evidence="1" id="KW-0472">Membrane</keyword>